<reference evidence="1" key="1">
    <citation type="submission" date="2022-10" db="EMBL/GenBank/DDBJ databases">
        <title>Genome Sequence of Xylaria curta.</title>
        <authorList>
            <person name="Buettner E."/>
        </authorList>
    </citation>
    <scope>NUCLEOTIDE SEQUENCE</scope>
    <source>
        <strain evidence="1">Babe10</strain>
    </source>
</reference>
<dbReference type="EMBL" id="JAPDGR010000018">
    <property type="protein sequence ID" value="KAJ2998725.1"/>
    <property type="molecule type" value="Genomic_DNA"/>
</dbReference>
<keyword evidence="2" id="KW-1185">Reference proteome</keyword>
<evidence type="ECO:0000313" key="1">
    <source>
        <dbReference type="EMBL" id="KAJ2998725.1"/>
    </source>
</evidence>
<protein>
    <submittedName>
        <fullName evidence="1">Uncharacterized protein</fullName>
    </submittedName>
</protein>
<organism evidence="1 2">
    <name type="scientific">Xylaria curta</name>
    <dbReference type="NCBI Taxonomy" id="42375"/>
    <lineage>
        <taxon>Eukaryota</taxon>
        <taxon>Fungi</taxon>
        <taxon>Dikarya</taxon>
        <taxon>Ascomycota</taxon>
        <taxon>Pezizomycotina</taxon>
        <taxon>Sordariomycetes</taxon>
        <taxon>Xylariomycetidae</taxon>
        <taxon>Xylariales</taxon>
        <taxon>Xylariaceae</taxon>
        <taxon>Xylaria</taxon>
    </lineage>
</organism>
<name>A0ACC1PR43_9PEZI</name>
<proteinExistence type="predicted"/>
<gene>
    <name evidence="1" type="ORF">NUW58_g234</name>
</gene>
<sequence>MAPSRQGYICKIKQQIEDGLVTSVSEHLFLPTDKLHEILTLEAIQLAVIELDCGPEHRIKLTETIHNEGKRVFAMLIYNDWQNYIIKFREHDALDNQLPLSESDAVMIAEEIGRRLARESQWTFCPYTFPKDMSARDCHVEKKMILPLISVEQIGSGAFSIVEKVSISPSQQNFIDEKAEVVQAVRKKLNTKGNIQDYNREVRCLRLLNQLQHPNIIPLWGAYTYQGENNFLFPYIGMDLGRFLLSQERHQDFQWDFTFYSALAGLASALSKTHCLRLDQAKHDVDFEAIGYHHDLRPPNVLVCADNFILADFGMGCLKGMDELSHTPYKPISGDYIAPECTDMQETPQIINRKIDVWAFGCLMAEVITFILKGADGVQEFRSRRLTPGRFPQWKDASFYQPHGAVKQEVIDWMEALRCEHPNRDLVQLIKISFDALNPDPQSRPDISTVHQRLADVSMKTHLQTVRDMFREVQGAEPVSTSLTQHHLESLQLECKRFEVWANVLTSGEDRVSTQTYELSDSRVRIMKSLLHALREELQKRISRDSSGQASVSRRIAREVENLWKSLQGNLLQLAKKQWEDDPGNRRLGERISDLRHVTHHDVVAALSALPADTLRSEFEEEARSFKDGLPESMPFSGISEITSIENFYDITVKIQADQHRSGGGLRNLAKLKLYLVRLEGYANAINSTVQGNSEVLAVLWGPIAFLLQLAVTLDEAYDSLVGAVAELGRVLPDFKAADSTSNHDMETMEVMVLFFKDILNFYRELIQPFTHQNWMHVFDRLWAKHYNNLLEAASHIERLTRLMRREIHLEHIQQEYEFRKHAMAGFKAQKREAQIQEFHRIYTSINPCRYDNTLYRLKPLRCQGTGDWLFQSQKFLDWVKDSQREGRKVLWLKGIPGAGKTVLSSVIVEYLKRLNGARIAFAFLTYQEVKTSALSTIHSLIFQLVGRNDDLMAIVCESMSDHLMSDLSAGADLLVSLIHYVGPVYLVLDGADEISQIERGRLVAELLRLTEISENLRIIFSTRPEADLIRLLDDTAVVINVHDENEGNIKNYIEQRSAIILRNILDPRAQFVMKQLLEPLAGRAKGMFLYARLIMDMVATLHDLSEIQRELTNLPESLDAAYVSSPHLGPQLIDISQSTMDLAVCCISYLCQRRYDSDLTEVDICQLVCTGQYVFHAFSTRMWFELVCQYLLATKTGYASHELINFIQMLWKARKTQDSSNTDEDNIISESDAESESESDAESESDPSFESLKTQQPQVYQILSMVSRFRRQSFMYTGNENQDLQKNRDDPISISDTSRRIRQAFDNILCKDPTYWNNKPCHEHCADILRYYGPRPFKCKFPQCEFWHHGFQRRAIRDKHELSHDTPLKCHISGCEYEVIGFLSERMRKDHVNNAHRTGSLHLSFGVPNLDQYGVGPILLDLIKKDEVETVQQILSAVPVVFQGYATRDTLLTTAAFQASGSMLKLLTESKGLSGWNWAACTKQSIIGRNISSLSFLLFGGFRPPSGDSSAVDWSPPFPQLVSSDWHDGTKQFARWIQSNGGVNIKWKDTAWRLLNKRIIRKAASHQNGNQQLLYLWEESGISQFVDTGMANYSLKHVARYSYCPHMATYLLRLGANVNHCVSVAQPTALQYAARKSSAEAAKMVRFLLLNGADPEVKQTKYSGRGRSEVRKVSEEEGAKGIYKWLGITWDALVEETKRHRETREASRVSISKIGE</sequence>
<evidence type="ECO:0000313" key="2">
    <source>
        <dbReference type="Proteomes" id="UP001143856"/>
    </source>
</evidence>
<comment type="caution">
    <text evidence="1">The sequence shown here is derived from an EMBL/GenBank/DDBJ whole genome shotgun (WGS) entry which is preliminary data.</text>
</comment>
<accession>A0ACC1PR43</accession>
<dbReference type="Proteomes" id="UP001143856">
    <property type="component" value="Unassembled WGS sequence"/>
</dbReference>